<reference evidence="1 2" key="1">
    <citation type="submission" date="2019-02" db="EMBL/GenBank/DDBJ databases">
        <title>Genome sequencing of Clostridium botulinum clinical isolates.</title>
        <authorList>
            <person name="Brunt J."/>
            <person name="Van Vliet A.H.M."/>
            <person name="Stringer S.C."/>
            <person name="Grant K.A."/>
            <person name="Carter A.C."/>
            <person name="Peck M.W."/>
        </authorList>
    </citation>
    <scope>NUCLEOTIDE SEQUENCE [LARGE SCALE GENOMIC DNA]</scope>
    <source>
        <strain evidence="1 2">H142660711</strain>
    </source>
</reference>
<organism evidence="1 2">
    <name type="scientific">Clostridium botulinum</name>
    <dbReference type="NCBI Taxonomy" id="1491"/>
    <lineage>
        <taxon>Bacteria</taxon>
        <taxon>Bacillati</taxon>
        <taxon>Bacillota</taxon>
        <taxon>Clostridia</taxon>
        <taxon>Eubacteriales</taxon>
        <taxon>Clostridiaceae</taxon>
        <taxon>Clostridium</taxon>
    </lineage>
</organism>
<evidence type="ECO:0000313" key="2">
    <source>
        <dbReference type="Proteomes" id="UP000473887"/>
    </source>
</evidence>
<gene>
    <name evidence="1" type="ORF">EXM69_17450</name>
</gene>
<accession>A0A6B3YRP2</accession>
<dbReference type="AlphaFoldDB" id="A0A6B3YRP2"/>
<dbReference type="InterPro" id="IPR010022">
    <property type="entry name" value="XkdX"/>
</dbReference>
<dbReference type="Proteomes" id="UP000473887">
    <property type="component" value="Unassembled WGS sequence"/>
</dbReference>
<dbReference type="RefSeq" id="WP_003357857.1">
    <property type="nucleotide sequence ID" value="NZ_CP013850.1"/>
</dbReference>
<dbReference type="EMBL" id="SGKC01000048">
    <property type="protein sequence ID" value="NEZ93676.1"/>
    <property type="molecule type" value="Genomic_DNA"/>
</dbReference>
<dbReference type="GeneID" id="5186001"/>
<name>A0A6B3YRP2_CLOBO</name>
<comment type="caution">
    <text evidence="1">The sequence shown here is derived from an EMBL/GenBank/DDBJ whole genome shotgun (WGS) entry which is preliminary data.</text>
</comment>
<dbReference type="Pfam" id="PF09693">
    <property type="entry name" value="Phage_XkdX"/>
    <property type="match status" value="1"/>
</dbReference>
<proteinExistence type="predicted"/>
<sequence length="40" mass="4863">MLSYIKEYYNMGLYTKSDLDIFVKAKWITIEEKEDIIKTQ</sequence>
<evidence type="ECO:0000313" key="1">
    <source>
        <dbReference type="EMBL" id="NEZ93676.1"/>
    </source>
</evidence>
<protein>
    <submittedName>
        <fullName evidence="1">XkdX family protein</fullName>
    </submittedName>
</protein>